<proteinExistence type="predicted"/>
<evidence type="ECO:0000313" key="1">
    <source>
        <dbReference type="EMBL" id="CAI6331794.1"/>
    </source>
</evidence>
<dbReference type="EMBL" id="CAOQHR010000003">
    <property type="protein sequence ID" value="CAI6331794.1"/>
    <property type="molecule type" value="Genomic_DNA"/>
</dbReference>
<gene>
    <name evidence="1" type="ORF">PDIGIT_LOCUS4823</name>
</gene>
<name>A0A9W4XKF2_9PLEO</name>
<sequence>MDACQTPKIILIDALWIELCIVRVPTNALLRLVVFSWCMTTSFGSTTGSHSSLANFAKASQIDVISDGQSDNILSTLFSRSLLRLSLLQLLRLLASESDVFIAITWETDSSSDQTQ</sequence>
<organism evidence="1 2">
    <name type="scientific">Periconia digitata</name>
    <dbReference type="NCBI Taxonomy" id="1303443"/>
    <lineage>
        <taxon>Eukaryota</taxon>
        <taxon>Fungi</taxon>
        <taxon>Dikarya</taxon>
        <taxon>Ascomycota</taxon>
        <taxon>Pezizomycotina</taxon>
        <taxon>Dothideomycetes</taxon>
        <taxon>Pleosporomycetidae</taxon>
        <taxon>Pleosporales</taxon>
        <taxon>Massarineae</taxon>
        <taxon>Periconiaceae</taxon>
        <taxon>Periconia</taxon>
    </lineage>
</organism>
<dbReference type="Proteomes" id="UP001152607">
    <property type="component" value="Unassembled WGS sequence"/>
</dbReference>
<protein>
    <submittedName>
        <fullName evidence="1">Uncharacterized protein</fullName>
    </submittedName>
</protein>
<dbReference type="AlphaFoldDB" id="A0A9W4XKF2"/>
<accession>A0A9W4XKF2</accession>
<keyword evidence="2" id="KW-1185">Reference proteome</keyword>
<comment type="caution">
    <text evidence="1">The sequence shown here is derived from an EMBL/GenBank/DDBJ whole genome shotgun (WGS) entry which is preliminary data.</text>
</comment>
<evidence type="ECO:0000313" key="2">
    <source>
        <dbReference type="Proteomes" id="UP001152607"/>
    </source>
</evidence>
<reference evidence="1" key="1">
    <citation type="submission" date="2023-01" db="EMBL/GenBank/DDBJ databases">
        <authorList>
            <person name="Van Ghelder C."/>
            <person name="Rancurel C."/>
        </authorList>
    </citation>
    <scope>NUCLEOTIDE SEQUENCE</scope>
    <source>
        <strain evidence="1">CNCM I-4278</strain>
    </source>
</reference>